<comment type="caution">
    <text evidence="3">The sequence shown here is derived from an EMBL/GenBank/DDBJ whole genome shotgun (WGS) entry which is preliminary data.</text>
</comment>
<dbReference type="AlphaFoldDB" id="A0AAJ0MGM6"/>
<dbReference type="EMBL" id="JAUIQD010000003">
    <property type="protein sequence ID" value="KAK3357643.1"/>
    <property type="molecule type" value="Genomic_DNA"/>
</dbReference>
<dbReference type="Gene3D" id="2.60.120.200">
    <property type="match status" value="1"/>
</dbReference>
<proteinExistence type="predicted"/>
<evidence type="ECO:0000256" key="1">
    <source>
        <dbReference type="SAM" id="SignalP"/>
    </source>
</evidence>
<keyword evidence="4" id="KW-1185">Reference proteome</keyword>
<feature type="domain" description="GH16" evidence="2">
    <location>
        <begin position="45"/>
        <end position="298"/>
    </location>
</feature>
<sequence length="381" mass="41655">MTWLGEAATAGSSRRRPQSFVSIVSFLSYLLLLPAFASADCECGYSTNIAPDMPYVFTDLIESDFTSLGDIAANTDWARQEFNITKKQARGDYGEMFSVANIPGSAQKKLGAVDPGLHLVVGSEPVQSMIPVAEIDTQRLDVSWGTFRASMKVTDVPGTCAAFFWYFNDTQEIDMEFLSKDFNTTNSSYPINLVLQSREAATNGYDAAQTGNFVKAYLPFNPTTAFHEYRIDYLPGRVYFYADGALLTEMDGPAVPVSPGHLILQHWSNGSPFWSGGPPAQDAVLAVEYVKAYFNSSTPQRQQDWMLRCKDPAAPGAVCAIPDLTAKERDAADWFFVEQKNMTNNQTVYTPPSGGVRGYGGSRWTTAGALLMAGGAVFVLL</sequence>
<keyword evidence="1" id="KW-0732">Signal</keyword>
<dbReference type="PANTHER" id="PTHR38121">
    <property type="entry name" value="GH16 DOMAIN-CONTAINING PROTEIN"/>
    <property type="match status" value="1"/>
</dbReference>
<gene>
    <name evidence="3" type="ORF">B0T25DRAFT_452183</name>
</gene>
<dbReference type="Pfam" id="PF00722">
    <property type="entry name" value="Glyco_hydro_16"/>
    <property type="match status" value="1"/>
</dbReference>
<dbReference type="CDD" id="cd00413">
    <property type="entry name" value="Glyco_hydrolase_16"/>
    <property type="match status" value="1"/>
</dbReference>
<accession>A0AAJ0MGM6</accession>
<feature type="signal peptide" evidence="1">
    <location>
        <begin position="1"/>
        <end position="39"/>
    </location>
</feature>
<protein>
    <submittedName>
        <fullName evidence="3">Concanavalin A-like lectin/glucanase domain-containing protein</fullName>
    </submittedName>
</protein>
<evidence type="ECO:0000313" key="3">
    <source>
        <dbReference type="EMBL" id="KAK3357643.1"/>
    </source>
</evidence>
<dbReference type="GO" id="GO:0004553">
    <property type="term" value="F:hydrolase activity, hydrolyzing O-glycosyl compounds"/>
    <property type="evidence" value="ECO:0007669"/>
    <property type="project" value="InterPro"/>
</dbReference>
<dbReference type="Proteomes" id="UP001275084">
    <property type="component" value="Unassembled WGS sequence"/>
</dbReference>
<reference evidence="3" key="1">
    <citation type="journal article" date="2023" name="Mol. Phylogenet. Evol.">
        <title>Genome-scale phylogeny and comparative genomics of the fungal order Sordariales.</title>
        <authorList>
            <person name="Hensen N."/>
            <person name="Bonometti L."/>
            <person name="Westerberg I."/>
            <person name="Brannstrom I.O."/>
            <person name="Guillou S."/>
            <person name="Cros-Aarteil S."/>
            <person name="Calhoun S."/>
            <person name="Haridas S."/>
            <person name="Kuo A."/>
            <person name="Mondo S."/>
            <person name="Pangilinan J."/>
            <person name="Riley R."/>
            <person name="LaButti K."/>
            <person name="Andreopoulos B."/>
            <person name="Lipzen A."/>
            <person name="Chen C."/>
            <person name="Yan M."/>
            <person name="Daum C."/>
            <person name="Ng V."/>
            <person name="Clum A."/>
            <person name="Steindorff A."/>
            <person name="Ohm R.A."/>
            <person name="Martin F."/>
            <person name="Silar P."/>
            <person name="Natvig D.O."/>
            <person name="Lalanne C."/>
            <person name="Gautier V."/>
            <person name="Ament-Velasquez S.L."/>
            <person name="Kruys A."/>
            <person name="Hutchinson M.I."/>
            <person name="Powell A.J."/>
            <person name="Barry K."/>
            <person name="Miller A.N."/>
            <person name="Grigoriev I.V."/>
            <person name="Debuchy R."/>
            <person name="Gladieux P."/>
            <person name="Hiltunen Thoren M."/>
            <person name="Johannesson H."/>
        </authorList>
    </citation>
    <scope>NUCLEOTIDE SEQUENCE</scope>
    <source>
        <strain evidence="3">CBS 955.72</strain>
    </source>
</reference>
<dbReference type="InterPro" id="IPR013320">
    <property type="entry name" value="ConA-like_dom_sf"/>
</dbReference>
<name>A0AAJ0MGM6_9PEZI</name>
<dbReference type="PROSITE" id="PS51762">
    <property type="entry name" value="GH16_2"/>
    <property type="match status" value="1"/>
</dbReference>
<feature type="chain" id="PRO_5042592772" evidence="1">
    <location>
        <begin position="40"/>
        <end position="381"/>
    </location>
</feature>
<dbReference type="PANTHER" id="PTHR38121:SF5">
    <property type="entry name" value="GH16 DOMAIN-CONTAINING PROTEIN"/>
    <property type="match status" value="1"/>
</dbReference>
<reference evidence="3" key="2">
    <citation type="submission" date="2023-06" db="EMBL/GenBank/DDBJ databases">
        <authorList>
            <consortium name="Lawrence Berkeley National Laboratory"/>
            <person name="Haridas S."/>
            <person name="Hensen N."/>
            <person name="Bonometti L."/>
            <person name="Westerberg I."/>
            <person name="Brannstrom I.O."/>
            <person name="Guillou S."/>
            <person name="Cros-Aarteil S."/>
            <person name="Calhoun S."/>
            <person name="Kuo A."/>
            <person name="Mondo S."/>
            <person name="Pangilinan J."/>
            <person name="Riley R."/>
            <person name="Labutti K."/>
            <person name="Andreopoulos B."/>
            <person name="Lipzen A."/>
            <person name="Chen C."/>
            <person name="Yanf M."/>
            <person name="Daum C."/>
            <person name="Ng V."/>
            <person name="Clum A."/>
            <person name="Steindorff A."/>
            <person name="Ohm R."/>
            <person name="Martin F."/>
            <person name="Silar P."/>
            <person name="Natvig D."/>
            <person name="Lalanne C."/>
            <person name="Gautier V."/>
            <person name="Ament-Velasquez S.L."/>
            <person name="Kruys A."/>
            <person name="Hutchinson M.I."/>
            <person name="Powell A.J."/>
            <person name="Barry K."/>
            <person name="Miller A.N."/>
            <person name="Grigoriev I.V."/>
            <person name="Debuchy R."/>
            <person name="Gladieux P."/>
            <person name="Thoren M.H."/>
            <person name="Johannesson H."/>
        </authorList>
    </citation>
    <scope>NUCLEOTIDE SEQUENCE</scope>
    <source>
        <strain evidence="3">CBS 955.72</strain>
    </source>
</reference>
<evidence type="ECO:0000259" key="2">
    <source>
        <dbReference type="PROSITE" id="PS51762"/>
    </source>
</evidence>
<organism evidence="3 4">
    <name type="scientific">Lasiosphaeria hispida</name>
    <dbReference type="NCBI Taxonomy" id="260671"/>
    <lineage>
        <taxon>Eukaryota</taxon>
        <taxon>Fungi</taxon>
        <taxon>Dikarya</taxon>
        <taxon>Ascomycota</taxon>
        <taxon>Pezizomycotina</taxon>
        <taxon>Sordariomycetes</taxon>
        <taxon>Sordariomycetidae</taxon>
        <taxon>Sordariales</taxon>
        <taxon>Lasiosphaeriaceae</taxon>
        <taxon>Lasiosphaeria</taxon>
    </lineage>
</organism>
<dbReference type="InterPro" id="IPR000757">
    <property type="entry name" value="Beta-glucanase-like"/>
</dbReference>
<dbReference type="GO" id="GO:0005975">
    <property type="term" value="P:carbohydrate metabolic process"/>
    <property type="evidence" value="ECO:0007669"/>
    <property type="project" value="InterPro"/>
</dbReference>
<evidence type="ECO:0000313" key="4">
    <source>
        <dbReference type="Proteomes" id="UP001275084"/>
    </source>
</evidence>
<dbReference type="SUPFAM" id="SSF49899">
    <property type="entry name" value="Concanavalin A-like lectins/glucanases"/>
    <property type="match status" value="1"/>
</dbReference>